<accession>A0ABV8AHF7</accession>
<dbReference type="RefSeq" id="WP_386099667.1">
    <property type="nucleotide sequence ID" value="NZ_JBHSAT010000004.1"/>
</dbReference>
<organism evidence="1 2">
    <name type="scientific">Winogradskyella maritima</name>
    <dbReference type="NCBI Taxonomy" id="1517766"/>
    <lineage>
        <taxon>Bacteria</taxon>
        <taxon>Pseudomonadati</taxon>
        <taxon>Bacteroidota</taxon>
        <taxon>Flavobacteriia</taxon>
        <taxon>Flavobacteriales</taxon>
        <taxon>Flavobacteriaceae</taxon>
        <taxon>Winogradskyella</taxon>
    </lineage>
</organism>
<comment type="caution">
    <text evidence="1">The sequence shown here is derived from an EMBL/GenBank/DDBJ whole genome shotgun (WGS) entry which is preliminary data.</text>
</comment>
<evidence type="ECO:0000313" key="1">
    <source>
        <dbReference type="EMBL" id="MFC3877418.1"/>
    </source>
</evidence>
<reference evidence="2" key="1">
    <citation type="journal article" date="2019" name="Int. J. Syst. Evol. Microbiol.">
        <title>The Global Catalogue of Microorganisms (GCM) 10K type strain sequencing project: providing services to taxonomists for standard genome sequencing and annotation.</title>
        <authorList>
            <consortium name="The Broad Institute Genomics Platform"/>
            <consortium name="The Broad Institute Genome Sequencing Center for Infectious Disease"/>
            <person name="Wu L."/>
            <person name="Ma J."/>
        </authorList>
    </citation>
    <scope>NUCLEOTIDE SEQUENCE [LARGE SCALE GENOMIC DNA]</scope>
    <source>
        <strain evidence="2">CECT 8979</strain>
    </source>
</reference>
<evidence type="ECO:0000313" key="2">
    <source>
        <dbReference type="Proteomes" id="UP001595812"/>
    </source>
</evidence>
<gene>
    <name evidence="1" type="ORF">ACFOSX_09260</name>
</gene>
<dbReference type="Pfam" id="PF14060">
    <property type="entry name" value="DUF4252"/>
    <property type="match status" value="1"/>
</dbReference>
<protein>
    <submittedName>
        <fullName evidence="1">DUF4252 domain-containing protein</fullName>
    </submittedName>
</protein>
<dbReference type="PROSITE" id="PS51257">
    <property type="entry name" value="PROKAR_LIPOPROTEIN"/>
    <property type="match status" value="1"/>
</dbReference>
<sequence length="182" mass="20217">MLHQSIKNAVLALFIIATVFSCDNGLTLQTYYVDNELRPGFTTIDVPTSVIDVDKLDLTEDQKEAYKAVDKLNMLSFIIDDSNKAEYEVELAKIKTILKNPKYEELMKGGNTTDGQFRVMIIGDPDSLDELILFGNATDRGFAVVRILGDDMNAGHLVQLGMSLQKANLEDSNLGGVMDFFK</sequence>
<dbReference type="Proteomes" id="UP001595812">
    <property type="component" value="Unassembled WGS sequence"/>
</dbReference>
<name>A0ABV8AHF7_9FLAO</name>
<proteinExistence type="predicted"/>
<dbReference type="InterPro" id="IPR025348">
    <property type="entry name" value="DUF4252"/>
</dbReference>
<keyword evidence="2" id="KW-1185">Reference proteome</keyword>
<dbReference type="EMBL" id="JBHSAT010000004">
    <property type="protein sequence ID" value="MFC3877418.1"/>
    <property type="molecule type" value="Genomic_DNA"/>
</dbReference>